<keyword evidence="15" id="KW-0560">Oxidoreductase</keyword>
<evidence type="ECO:0000256" key="2">
    <source>
        <dbReference type="ARBA" id="ARBA00005559"/>
    </source>
</evidence>
<dbReference type="EC" id="1.5.1.5" evidence="7"/>
<dbReference type="Pfam" id="PF01268">
    <property type="entry name" value="FTHFS"/>
    <property type="match status" value="1"/>
</dbReference>
<dbReference type="SUPFAM" id="SSF53223">
    <property type="entry name" value="Aminoacid dehydrogenase-like, N-terminal domain"/>
    <property type="match status" value="1"/>
</dbReference>
<comment type="catalytic activity">
    <reaction evidence="17">
        <text>(6R)-5,10-methenyltetrahydrofolate + H2O = (6R)-10-formyltetrahydrofolate + H(+)</text>
        <dbReference type="Rhea" id="RHEA:23700"/>
        <dbReference type="ChEBI" id="CHEBI:15377"/>
        <dbReference type="ChEBI" id="CHEBI:15378"/>
        <dbReference type="ChEBI" id="CHEBI:57455"/>
        <dbReference type="ChEBI" id="CHEBI:195366"/>
        <dbReference type="EC" id="3.5.4.9"/>
    </reaction>
</comment>
<dbReference type="CDD" id="cd01080">
    <property type="entry name" value="NAD_bind_m-THF_DH_Cyclohyd"/>
    <property type="match status" value="1"/>
</dbReference>
<dbReference type="Gene3D" id="1.10.8.770">
    <property type="match status" value="1"/>
</dbReference>
<dbReference type="CDD" id="cd00477">
    <property type="entry name" value="FTHFS"/>
    <property type="match status" value="1"/>
</dbReference>
<comment type="subunit">
    <text evidence="4">Homodimer.</text>
</comment>
<dbReference type="EMBL" id="JBICCN010000250">
    <property type="protein sequence ID" value="KAL3083747.1"/>
    <property type="molecule type" value="Genomic_DNA"/>
</dbReference>
<sequence>MAKLINGNEIAQQFLDEVAQGISRIREQNSDFNVGLAIVQVGDRSDSSCYISRKMGKAKEVGIDAKLYKLSSDSTEAELVNLVESLNTDAKTDGIIVQLPLECTNAVDTDALLDRINPEKDVDGLNHVNTGKLARGELGDGISVPCTALACLKLVQNATGQEDFAKGKHVVVVGRSRIVGGPTAALFMRHDATVTICHSRTERLAEHCREADILVVAVGQRGMVRGDWIKPGAVVIDCGINVVQSDGEKRQLVGDVNFEEAKAVAGFLTPVPGGVGPMTVAMLVRNTFLQAVCQKLNGRIEPDGTVKSRAVSEWKLYPLKLNLSSPVPTDIDISRAQQPKAIGRLAAEIGIAQSELELYGHSKAKVSLSVLNRLKERPNGMYVVVAGINPTPLGEGKSTTTVGLAQSLCAHLDRNTFACMRQPSQGPTFGIKGGAAGGGYSQVIPMEEFNLHLTGDIHAISAAHNLMAAALDARMLHEATQSDEALFNRLVPKNKEGKRPLCDAQKRRLHRLGLPAVEDAAQLSTDQRRQFARLNLDRDQIYLGRVVDLNDRMLRRVEIGHGPQEQKHKRTTEYAITVSSELMAILAQCMGLADLRERIGKIVVANDRDGNPITADDLCVAGALAVLMKDTVKPNLMQTLEGTPVFVHSGPFANIAHGNSSILADQVALKLVGSDGFVITEAGFGADIGMEKFFNIKCRTSGLWPNAVVIVATVRALKMHGGGPPVVPGNPLPFEYLNPNLELVAKGCDTNLRKQFGTDSDDELALVVDKARQFGAEAEVSDHWARGGAGAIKLAKTLIKVCQRMPPPPAKFLYPLEESIEQKCRIIATKIYGAKDIEFSDEAKRKADQFKSQGFAGLPICMAKTHLSLSHDPTKKGAPKDFVLPIRDIRVSVGAGFIYPLVGEMMLMPGLPTRPCFFDMDIDPETEIIHGLF</sequence>
<dbReference type="SUPFAM" id="SSF52540">
    <property type="entry name" value="P-loop containing nucleoside triphosphate hydrolases"/>
    <property type="match status" value="1"/>
</dbReference>
<evidence type="ECO:0000259" key="19">
    <source>
        <dbReference type="Pfam" id="PF00763"/>
    </source>
</evidence>
<dbReference type="InterPro" id="IPR000559">
    <property type="entry name" value="Formate_THF_ligase"/>
</dbReference>
<protein>
    <recommendedName>
        <fullName evidence="8">C-1-tetrahydrofolate synthase, cytoplasmic</fullName>
        <ecNumber evidence="7">1.5.1.5</ecNumber>
        <ecNumber evidence="6">3.5.4.9</ecNumber>
        <ecNumber evidence="5">6.3.4.3</ecNumber>
    </recommendedName>
</protein>
<dbReference type="InterPro" id="IPR020867">
    <property type="entry name" value="THF_DH/CycHdrlase_CS"/>
</dbReference>
<dbReference type="Gene3D" id="3.10.410.10">
    <property type="entry name" value="Formyltetrahydrofolate synthetase, domain 3"/>
    <property type="match status" value="1"/>
</dbReference>
<keyword evidence="16" id="KW-0511">Multifunctional enzyme</keyword>
<organism evidence="21 22">
    <name type="scientific">Heterodera schachtii</name>
    <name type="common">Sugarbeet cyst nematode worm</name>
    <name type="synonym">Tylenchus schachtii</name>
    <dbReference type="NCBI Taxonomy" id="97005"/>
    <lineage>
        <taxon>Eukaryota</taxon>
        <taxon>Metazoa</taxon>
        <taxon>Ecdysozoa</taxon>
        <taxon>Nematoda</taxon>
        <taxon>Chromadorea</taxon>
        <taxon>Rhabditida</taxon>
        <taxon>Tylenchina</taxon>
        <taxon>Tylenchomorpha</taxon>
        <taxon>Tylenchoidea</taxon>
        <taxon>Heteroderidae</taxon>
        <taxon>Heteroderinae</taxon>
        <taxon>Heterodera</taxon>
    </lineage>
</organism>
<dbReference type="PRINTS" id="PR00085">
    <property type="entry name" value="THFDHDRGNASE"/>
</dbReference>
<evidence type="ECO:0000259" key="20">
    <source>
        <dbReference type="Pfam" id="PF02882"/>
    </source>
</evidence>
<name>A0ABD2IZW1_HETSC</name>
<evidence type="ECO:0000313" key="22">
    <source>
        <dbReference type="Proteomes" id="UP001620645"/>
    </source>
</evidence>
<dbReference type="GO" id="GO:0004477">
    <property type="term" value="F:methenyltetrahydrofolate cyclohydrolase activity"/>
    <property type="evidence" value="ECO:0007669"/>
    <property type="project" value="UniProtKB-EC"/>
</dbReference>
<dbReference type="InterPro" id="IPR020631">
    <property type="entry name" value="THF_DH/CycHdrlase_NAD-bd_dom"/>
</dbReference>
<accession>A0ABD2IZW1</accession>
<evidence type="ECO:0000256" key="11">
    <source>
        <dbReference type="ARBA" id="ARBA00022741"/>
    </source>
</evidence>
<dbReference type="GO" id="GO:0006730">
    <property type="term" value="P:one-carbon metabolic process"/>
    <property type="evidence" value="ECO:0007669"/>
    <property type="project" value="UniProtKB-KW"/>
</dbReference>
<dbReference type="InterPro" id="IPR027417">
    <property type="entry name" value="P-loop_NTPase"/>
</dbReference>
<evidence type="ECO:0000256" key="1">
    <source>
        <dbReference type="ARBA" id="ARBA00004777"/>
    </source>
</evidence>
<dbReference type="Gene3D" id="3.40.50.720">
    <property type="entry name" value="NAD(P)-binding Rossmann-like Domain"/>
    <property type="match status" value="1"/>
</dbReference>
<evidence type="ECO:0000256" key="8">
    <source>
        <dbReference type="ARBA" id="ARBA00017592"/>
    </source>
</evidence>
<dbReference type="GO" id="GO:0004329">
    <property type="term" value="F:formate-tetrahydrofolate ligase activity"/>
    <property type="evidence" value="ECO:0007669"/>
    <property type="project" value="UniProtKB-EC"/>
</dbReference>
<dbReference type="FunFam" id="3.40.50.300:FF:000245">
    <property type="entry name" value="C-1-tetrahydrofolate synthase, cytoplasmic"/>
    <property type="match status" value="1"/>
</dbReference>
<comment type="caution">
    <text evidence="21">The sequence shown here is derived from an EMBL/GenBank/DDBJ whole genome shotgun (WGS) entry which is preliminary data.</text>
</comment>
<dbReference type="InterPro" id="IPR000672">
    <property type="entry name" value="THF_DH/CycHdrlase"/>
</dbReference>
<dbReference type="InterPro" id="IPR020630">
    <property type="entry name" value="THF_DH/CycHdrlase_cat_dom"/>
</dbReference>
<evidence type="ECO:0000256" key="16">
    <source>
        <dbReference type="ARBA" id="ARBA00023268"/>
    </source>
</evidence>
<feature type="domain" description="Tetrahydrofolate dehydrogenase/cyclohydrolase NAD(P)-binding" evidence="20">
    <location>
        <begin position="145"/>
        <end position="291"/>
    </location>
</feature>
<evidence type="ECO:0000256" key="17">
    <source>
        <dbReference type="ARBA" id="ARBA00036357"/>
    </source>
</evidence>
<evidence type="ECO:0000256" key="9">
    <source>
        <dbReference type="ARBA" id="ARBA00022563"/>
    </source>
</evidence>
<dbReference type="GO" id="GO:0005524">
    <property type="term" value="F:ATP binding"/>
    <property type="evidence" value="ECO:0007669"/>
    <property type="project" value="UniProtKB-KW"/>
</dbReference>
<dbReference type="Gene3D" id="3.40.50.300">
    <property type="entry name" value="P-loop containing nucleotide triphosphate hydrolases"/>
    <property type="match status" value="2"/>
</dbReference>
<evidence type="ECO:0000256" key="3">
    <source>
        <dbReference type="ARBA" id="ARBA00006985"/>
    </source>
</evidence>
<evidence type="ECO:0000256" key="12">
    <source>
        <dbReference type="ARBA" id="ARBA00022801"/>
    </source>
</evidence>
<dbReference type="PROSITE" id="PS00766">
    <property type="entry name" value="THF_DHG_CYH_1"/>
    <property type="match status" value="1"/>
</dbReference>
<keyword evidence="13" id="KW-0067">ATP-binding</keyword>
<dbReference type="InterPro" id="IPR046346">
    <property type="entry name" value="Aminoacid_DH-like_N_sf"/>
</dbReference>
<dbReference type="Pfam" id="PF00763">
    <property type="entry name" value="THF_DHG_CYH"/>
    <property type="match status" value="1"/>
</dbReference>
<keyword evidence="10" id="KW-0436">Ligase</keyword>
<comment type="pathway">
    <text evidence="1">One-carbon metabolism; tetrahydrofolate interconversion.</text>
</comment>
<dbReference type="EC" id="3.5.4.9" evidence="6"/>
<evidence type="ECO:0000256" key="13">
    <source>
        <dbReference type="ARBA" id="ARBA00022840"/>
    </source>
</evidence>
<dbReference type="EC" id="6.3.4.3" evidence="5"/>
<comment type="similarity">
    <text evidence="2">In the N-terminal section; belongs to the tetrahydrofolate dehydrogenase/cyclohydrolase family.</text>
</comment>
<dbReference type="Pfam" id="PF02882">
    <property type="entry name" value="THF_DHG_CYH_C"/>
    <property type="match status" value="1"/>
</dbReference>
<keyword evidence="11" id="KW-0547">Nucleotide-binding</keyword>
<evidence type="ECO:0000256" key="5">
    <source>
        <dbReference type="ARBA" id="ARBA00012295"/>
    </source>
</evidence>
<dbReference type="Proteomes" id="UP001620645">
    <property type="component" value="Unassembled WGS sequence"/>
</dbReference>
<dbReference type="SUPFAM" id="SSF51735">
    <property type="entry name" value="NAD(P)-binding Rossmann-fold domains"/>
    <property type="match status" value="1"/>
</dbReference>
<evidence type="ECO:0000256" key="10">
    <source>
        <dbReference type="ARBA" id="ARBA00022598"/>
    </source>
</evidence>
<keyword evidence="14" id="KW-0521">NADP</keyword>
<dbReference type="AlphaFoldDB" id="A0ABD2IZW1"/>
<dbReference type="HAMAP" id="MF_01576">
    <property type="entry name" value="THF_DHG_CYH"/>
    <property type="match status" value="1"/>
</dbReference>
<proteinExistence type="inferred from homology"/>
<evidence type="ECO:0000313" key="21">
    <source>
        <dbReference type="EMBL" id="KAL3083747.1"/>
    </source>
</evidence>
<dbReference type="InterPro" id="IPR036291">
    <property type="entry name" value="NAD(P)-bd_dom_sf"/>
</dbReference>
<comment type="similarity">
    <text evidence="3">In the C-terminal section; belongs to the formate--tetrahydrofolate ligase family.</text>
</comment>
<keyword evidence="12" id="KW-0378">Hydrolase</keyword>
<reference evidence="21 22" key="1">
    <citation type="submission" date="2024-10" db="EMBL/GenBank/DDBJ databases">
        <authorList>
            <person name="Kim D."/>
        </authorList>
    </citation>
    <scope>NUCLEOTIDE SEQUENCE [LARGE SCALE GENOMIC DNA]</scope>
    <source>
        <strain evidence="21">Taebaek</strain>
    </source>
</reference>
<evidence type="ECO:0000256" key="4">
    <source>
        <dbReference type="ARBA" id="ARBA00011738"/>
    </source>
</evidence>
<dbReference type="GO" id="GO:0006760">
    <property type="term" value="P:folic acid-containing compound metabolic process"/>
    <property type="evidence" value="ECO:0007669"/>
    <property type="project" value="UniProtKB-ARBA"/>
</dbReference>
<dbReference type="PROSITE" id="PS00721">
    <property type="entry name" value="FTHFS_1"/>
    <property type="match status" value="1"/>
</dbReference>
<keyword evidence="22" id="KW-1185">Reference proteome</keyword>
<dbReference type="PANTHER" id="PTHR48099">
    <property type="entry name" value="C-1-TETRAHYDROFOLATE SYNTHASE, CYTOPLASMIC-RELATED"/>
    <property type="match status" value="1"/>
</dbReference>
<dbReference type="GO" id="GO:0004488">
    <property type="term" value="F:methylenetetrahydrofolate dehydrogenase (NADP+) activity"/>
    <property type="evidence" value="ECO:0007669"/>
    <property type="project" value="UniProtKB-EC"/>
</dbReference>
<dbReference type="PROSITE" id="PS00722">
    <property type="entry name" value="FTHFS_2"/>
    <property type="match status" value="1"/>
</dbReference>
<evidence type="ECO:0000256" key="6">
    <source>
        <dbReference type="ARBA" id="ARBA00012776"/>
    </source>
</evidence>
<dbReference type="Gene3D" id="3.40.50.10860">
    <property type="entry name" value="Leucine Dehydrogenase, chain A, domain 1"/>
    <property type="match status" value="1"/>
</dbReference>
<dbReference type="PANTHER" id="PTHR48099:SF5">
    <property type="entry name" value="C-1-TETRAHYDROFOLATE SYNTHASE, CYTOPLASMIC"/>
    <property type="match status" value="1"/>
</dbReference>
<dbReference type="FunFam" id="3.40.50.10860:FF:000005">
    <property type="entry name" value="C-1-tetrahydrofolate synthase, cytoplasmic, putative"/>
    <property type="match status" value="1"/>
</dbReference>
<evidence type="ECO:0000256" key="14">
    <source>
        <dbReference type="ARBA" id="ARBA00022857"/>
    </source>
</evidence>
<feature type="domain" description="Tetrahydrofolate dehydrogenase/cyclohydrolase catalytic" evidence="19">
    <location>
        <begin position="5"/>
        <end position="123"/>
    </location>
</feature>
<keyword evidence="9" id="KW-0554">One-carbon metabolism</keyword>
<dbReference type="InterPro" id="IPR020628">
    <property type="entry name" value="Formate_THF_ligase_CS"/>
</dbReference>
<dbReference type="FunFam" id="3.40.50.720:FF:000006">
    <property type="entry name" value="Bifunctional protein FolD"/>
    <property type="match status" value="1"/>
</dbReference>
<evidence type="ECO:0000256" key="7">
    <source>
        <dbReference type="ARBA" id="ARBA00012859"/>
    </source>
</evidence>
<gene>
    <name evidence="21" type="ORF">niasHS_008237</name>
</gene>
<evidence type="ECO:0000256" key="15">
    <source>
        <dbReference type="ARBA" id="ARBA00023002"/>
    </source>
</evidence>
<evidence type="ECO:0000256" key="18">
    <source>
        <dbReference type="ARBA" id="ARBA00049033"/>
    </source>
</evidence>
<dbReference type="FunFam" id="3.10.410.10:FF:000001">
    <property type="entry name" value="Putative formate--tetrahydrofolate ligase"/>
    <property type="match status" value="1"/>
</dbReference>
<comment type="catalytic activity">
    <reaction evidence="18">
        <text>(6S)-5,6,7,8-tetrahydrofolate + formate + ATP = (6R)-10-formyltetrahydrofolate + ADP + phosphate</text>
        <dbReference type="Rhea" id="RHEA:20221"/>
        <dbReference type="ChEBI" id="CHEBI:15740"/>
        <dbReference type="ChEBI" id="CHEBI:30616"/>
        <dbReference type="ChEBI" id="CHEBI:43474"/>
        <dbReference type="ChEBI" id="CHEBI:57453"/>
        <dbReference type="ChEBI" id="CHEBI:195366"/>
        <dbReference type="ChEBI" id="CHEBI:456216"/>
        <dbReference type="EC" id="6.3.4.3"/>
    </reaction>
</comment>
<dbReference type="PROSITE" id="PS00767">
    <property type="entry name" value="THF_DHG_CYH_2"/>
    <property type="match status" value="1"/>
</dbReference>
<dbReference type="HAMAP" id="MF_01543">
    <property type="entry name" value="FTHFS"/>
    <property type="match status" value="1"/>
</dbReference>